<accession>A0A2P2CKK4</accession>
<reference evidence="1" key="1">
    <citation type="submission" date="2015-08" db="EMBL/GenBank/DDBJ databases">
        <authorList>
            <person name="Babu N.S."/>
            <person name="Beckwith C.J."/>
            <person name="Beseler K.G."/>
            <person name="Brison A."/>
            <person name="Carone J.V."/>
            <person name="Caskin T.P."/>
            <person name="Diamond M."/>
            <person name="Durham M.E."/>
            <person name="Foxe J.M."/>
            <person name="Go M."/>
            <person name="Henderson B.A."/>
            <person name="Jones I.B."/>
            <person name="McGettigan J.A."/>
            <person name="Micheletti S.J."/>
            <person name="Nasrallah M.E."/>
            <person name="Ortiz D."/>
            <person name="Piller C.R."/>
            <person name="Privatt S.R."/>
            <person name="Schneider S.L."/>
            <person name="Sharp S."/>
            <person name="Smith T.C."/>
            <person name="Stanton J.D."/>
            <person name="Ullery H.E."/>
            <person name="Wilson R.J."/>
            <person name="Serrano M.G."/>
            <person name="Buck G."/>
            <person name="Lee V."/>
            <person name="Wang Y."/>
            <person name="Carvalho R."/>
            <person name="Voegtly L."/>
            <person name="Shi R."/>
            <person name="Duckworth R."/>
            <person name="Johnson A."/>
            <person name="Loviza R."/>
            <person name="Walstead R."/>
            <person name="Shah Z."/>
            <person name="Kiflezghi M."/>
            <person name="Wade K."/>
            <person name="Ball S.L."/>
            <person name="Bradley K.W."/>
            <person name="Asai D.J."/>
            <person name="Bowman C.A."/>
            <person name="Russell D.A."/>
            <person name="Pope W.H."/>
            <person name="Jacobs-Sera D."/>
            <person name="Hendrix R.W."/>
            <person name="Hatfull G.F."/>
        </authorList>
    </citation>
    <scope>NUCLEOTIDE SEQUENCE</scope>
</reference>
<name>A0A2P2CKK4_9ZZZZ</name>
<dbReference type="AlphaFoldDB" id="A0A2P2CKK4"/>
<proteinExistence type="predicted"/>
<organism evidence="1">
    <name type="scientific">metagenome</name>
    <dbReference type="NCBI Taxonomy" id="256318"/>
    <lineage>
        <taxon>unclassified sequences</taxon>
        <taxon>metagenomes</taxon>
    </lineage>
</organism>
<gene>
    <name evidence="1" type="ORF">NOCA180141</name>
</gene>
<evidence type="ECO:0000313" key="1">
    <source>
        <dbReference type="EMBL" id="CUR62497.1"/>
    </source>
</evidence>
<protein>
    <recommendedName>
        <fullName evidence="2">EVE domain-containing protein</fullName>
    </recommendedName>
</protein>
<evidence type="ECO:0008006" key="2">
    <source>
        <dbReference type="Google" id="ProtNLM"/>
    </source>
</evidence>
<sequence>MVAAARALTRETLGAWLVKASGATPSTGEHVRAGFADVASWCARPTYRTELVSAGQPVLLWVSGTESEHPAGIYARGRTTGPASEGVMPMTLLPLEAPLLRAELVGHPDLSSLEVLRMPAGSNPSFVTPPQLAVLVSMNEELARPV</sequence>
<dbReference type="EMBL" id="CZKB01000028">
    <property type="protein sequence ID" value="CUR62497.1"/>
    <property type="molecule type" value="Genomic_DNA"/>
</dbReference>